<sequence length="194" mass="21522">MACAKSTLVTGLTFTLGAAVAATLHYSQCLVPLQWLVEKFVETEHVDLALMATEVFWVLQALPALTRALGNSSWTVLSNRTRLWHQDAEGSLPLFALSVILAHLTQVPVDIRNHFALAYVSSQTVSGLLALFGWTYAYTVSHYTSTSAVGYLVCFALFRNFDDLYQWFFQLAGMKWKQGDVAPEQIVTSPKGEL</sequence>
<gene>
    <name evidence="1" type="ORF">IWQ62_001974</name>
</gene>
<accession>A0A9W8E8H3</accession>
<dbReference type="EMBL" id="JANBPY010000368">
    <property type="protein sequence ID" value="KAJ1967255.1"/>
    <property type="molecule type" value="Genomic_DNA"/>
</dbReference>
<reference evidence="1" key="1">
    <citation type="submission" date="2022-07" db="EMBL/GenBank/DDBJ databases">
        <title>Phylogenomic reconstructions and comparative analyses of Kickxellomycotina fungi.</title>
        <authorList>
            <person name="Reynolds N.K."/>
            <person name="Stajich J.E."/>
            <person name="Barry K."/>
            <person name="Grigoriev I.V."/>
            <person name="Crous P."/>
            <person name="Smith M.E."/>
        </authorList>
    </citation>
    <scope>NUCLEOTIDE SEQUENCE</scope>
    <source>
        <strain evidence="1">RSA 1196</strain>
    </source>
</reference>
<keyword evidence="2" id="KW-1185">Reference proteome</keyword>
<dbReference type="OrthoDB" id="2122304at2759"/>
<dbReference type="Proteomes" id="UP001150925">
    <property type="component" value="Unassembled WGS sequence"/>
</dbReference>
<comment type="caution">
    <text evidence="1">The sequence shown here is derived from an EMBL/GenBank/DDBJ whole genome shotgun (WGS) entry which is preliminary data.</text>
</comment>
<proteinExistence type="predicted"/>
<evidence type="ECO:0000313" key="1">
    <source>
        <dbReference type="EMBL" id="KAJ1967255.1"/>
    </source>
</evidence>
<protein>
    <submittedName>
        <fullName evidence="1">Uncharacterized protein</fullName>
    </submittedName>
</protein>
<organism evidence="1 2">
    <name type="scientific">Dispira parvispora</name>
    <dbReference type="NCBI Taxonomy" id="1520584"/>
    <lineage>
        <taxon>Eukaryota</taxon>
        <taxon>Fungi</taxon>
        <taxon>Fungi incertae sedis</taxon>
        <taxon>Zoopagomycota</taxon>
        <taxon>Kickxellomycotina</taxon>
        <taxon>Dimargaritomycetes</taxon>
        <taxon>Dimargaritales</taxon>
        <taxon>Dimargaritaceae</taxon>
        <taxon>Dispira</taxon>
    </lineage>
</organism>
<evidence type="ECO:0000313" key="2">
    <source>
        <dbReference type="Proteomes" id="UP001150925"/>
    </source>
</evidence>
<name>A0A9W8E8H3_9FUNG</name>
<dbReference type="AlphaFoldDB" id="A0A9W8E8H3"/>